<dbReference type="Proteomes" id="UP000242715">
    <property type="component" value="Unassembled WGS sequence"/>
</dbReference>
<dbReference type="AlphaFoldDB" id="A0A2Z6NSP3"/>
<organism evidence="4 5">
    <name type="scientific">Trifolium subterraneum</name>
    <name type="common">Subterranean clover</name>
    <dbReference type="NCBI Taxonomy" id="3900"/>
    <lineage>
        <taxon>Eukaryota</taxon>
        <taxon>Viridiplantae</taxon>
        <taxon>Streptophyta</taxon>
        <taxon>Embryophyta</taxon>
        <taxon>Tracheophyta</taxon>
        <taxon>Spermatophyta</taxon>
        <taxon>Magnoliopsida</taxon>
        <taxon>eudicotyledons</taxon>
        <taxon>Gunneridae</taxon>
        <taxon>Pentapetalae</taxon>
        <taxon>rosids</taxon>
        <taxon>fabids</taxon>
        <taxon>Fabales</taxon>
        <taxon>Fabaceae</taxon>
        <taxon>Papilionoideae</taxon>
        <taxon>50 kb inversion clade</taxon>
        <taxon>NPAAA clade</taxon>
        <taxon>Hologalegina</taxon>
        <taxon>IRL clade</taxon>
        <taxon>Trifolieae</taxon>
        <taxon>Trifolium</taxon>
    </lineage>
</organism>
<feature type="domain" description="Protein kinase" evidence="3">
    <location>
        <begin position="1"/>
        <end position="168"/>
    </location>
</feature>
<dbReference type="GO" id="GO:0005524">
    <property type="term" value="F:ATP binding"/>
    <property type="evidence" value="ECO:0007669"/>
    <property type="project" value="InterPro"/>
</dbReference>
<dbReference type="Pfam" id="PF07714">
    <property type="entry name" value="PK_Tyr_Ser-Thr"/>
    <property type="match status" value="1"/>
</dbReference>
<dbReference type="Gene3D" id="1.10.510.10">
    <property type="entry name" value="Transferase(Phosphotransferase) domain 1"/>
    <property type="match status" value="1"/>
</dbReference>
<protein>
    <recommendedName>
        <fullName evidence="3">Protein kinase domain-containing protein</fullName>
    </recommendedName>
</protein>
<evidence type="ECO:0000313" key="5">
    <source>
        <dbReference type="Proteomes" id="UP000242715"/>
    </source>
</evidence>
<evidence type="ECO:0000256" key="2">
    <source>
        <dbReference type="ARBA" id="ARBA00022475"/>
    </source>
</evidence>
<keyword evidence="2" id="KW-0472">Membrane</keyword>
<dbReference type="EMBL" id="DF974236">
    <property type="protein sequence ID" value="GAU46656.1"/>
    <property type="molecule type" value="Genomic_DNA"/>
</dbReference>
<dbReference type="PANTHER" id="PTHR45621">
    <property type="entry name" value="OS01G0588500 PROTEIN-RELATED"/>
    <property type="match status" value="1"/>
</dbReference>
<dbReference type="PROSITE" id="PS50011">
    <property type="entry name" value="PROTEIN_KINASE_DOM"/>
    <property type="match status" value="1"/>
</dbReference>
<dbReference type="GO" id="GO:0004672">
    <property type="term" value="F:protein kinase activity"/>
    <property type="evidence" value="ECO:0007669"/>
    <property type="project" value="InterPro"/>
</dbReference>
<dbReference type="InterPro" id="IPR000719">
    <property type="entry name" value="Prot_kinase_dom"/>
</dbReference>
<evidence type="ECO:0000256" key="1">
    <source>
        <dbReference type="ARBA" id="ARBA00004236"/>
    </source>
</evidence>
<proteinExistence type="predicted"/>
<evidence type="ECO:0000259" key="3">
    <source>
        <dbReference type="PROSITE" id="PS50011"/>
    </source>
</evidence>
<sequence>MDQSPYNTHQRLGVKGSNNRAAADIWAAEDPNHPLNHNAKLSDFGLTKIDGEGKVLSRYVPPESLKTTDQTKMGDVYSFGVVILEIMSGKCAYAKNWPRCEYCSVMRDKPGPLLINKHKLFQFMDPYLEGQYSPREAMEVARIAIQCLSTNPNNRPNMDEVMRSLEQL</sequence>
<dbReference type="OrthoDB" id="1741172at2759"/>
<comment type="subcellular location">
    <subcellularLocation>
        <location evidence="1">Cell membrane</location>
    </subcellularLocation>
</comment>
<name>A0A2Z6NSP3_TRISU</name>
<dbReference type="InterPro" id="IPR050823">
    <property type="entry name" value="Plant_Ser_Thr_Prot_Kinase"/>
</dbReference>
<keyword evidence="2" id="KW-1003">Cell membrane</keyword>
<reference evidence="5" key="1">
    <citation type="journal article" date="2017" name="Front. Plant Sci.">
        <title>Climate Clever Clovers: New Paradigm to Reduce the Environmental Footprint of Ruminants by Breeding Low Methanogenic Forages Utilizing Haplotype Variation.</title>
        <authorList>
            <person name="Kaur P."/>
            <person name="Appels R."/>
            <person name="Bayer P.E."/>
            <person name="Keeble-Gagnere G."/>
            <person name="Wang J."/>
            <person name="Hirakawa H."/>
            <person name="Shirasawa K."/>
            <person name="Vercoe P."/>
            <person name="Stefanova K."/>
            <person name="Durmic Z."/>
            <person name="Nichols P."/>
            <person name="Revell C."/>
            <person name="Isobe S.N."/>
            <person name="Edwards D."/>
            <person name="Erskine W."/>
        </authorList>
    </citation>
    <scope>NUCLEOTIDE SEQUENCE [LARGE SCALE GENOMIC DNA]</scope>
    <source>
        <strain evidence="5">cv. Daliak</strain>
    </source>
</reference>
<gene>
    <name evidence="4" type="ORF">TSUD_184440</name>
</gene>
<keyword evidence="5" id="KW-1185">Reference proteome</keyword>
<accession>A0A2Z6NSP3</accession>
<dbReference type="InterPro" id="IPR001245">
    <property type="entry name" value="Ser-Thr/Tyr_kinase_cat_dom"/>
</dbReference>
<dbReference type="GO" id="GO:0005886">
    <property type="term" value="C:plasma membrane"/>
    <property type="evidence" value="ECO:0007669"/>
    <property type="project" value="UniProtKB-SubCell"/>
</dbReference>
<dbReference type="SUPFAM" id="SSF56112">
    <property type="entry name" value="Protein kinase-like (PK-like)"/>
    <property type="match status" value="1"/>
</dbReference>
<dbReference type="InterPro" id="IPR011009">
    <property type="entry name" value="Kinase-like_dom_sf"/>
</dbReference>
<evidence type="ECO:0000313" key="4">
    <source>
        <dbReference type="EMBL" id="GAU46656.1"/>
    </source>
</evidence>